<evidence type="ECO:0000313" key="2">
    <source>
        <dbReference type="Proteomes" id="UP001240984"/>
    </source>
</evidence>
<gene>
    <name evidence="1" type="ORF">J2S43_001688</name>
</gene>
<proteinExistence type="predicted"/>
<organism evidence="1 2">
    <name type="scientific">Catenuloplanes nepalensis</name>
    <dbReference type="NCBI Taxonomy" id="587533"/>
    <lineage>
        <taxon>Bacteria</taxon>
        <taxon>Bacillati</taxon>
        <taxon>Actinomycetota</taxon>
        <taxon>Actinomycetes</taxon>
        <taxon>Micromonosporales</taxon>
        <taxon>Micromonosporaceae</taxon>
        <taxon>Catenuloplanes</taxon>
    </lineage>
</organism>
<comment type="caution">
    <text evidence="1">The sequence shown here is derived from an EMBL/GenBank/DDBJ whole genome shotgun (WGS) entry which is preliminary data.</text>
</comment>
<dbReference type="Proteomes" id="UP001240984">
    <property type="component" value="Unassembled WGS sequence"/>
</dbReference>
<dbReference type="EMBL" id="JAUSRA010000001">
    <property type="protein sequence ID" value="MDP9793176.1"/>
    <property type="molecule type" value="Genomic_DNA"/>
</dbReference>
<sequence length="46" mass="4658">MYDFGGGPFEATLLTRTPTGFSVTATVTEISATRDASTAAGSCRAA</sequence>
<keyword evidence="2" id="KW-1185">Reference proteome</keyword>
<accession>A0ABT9MQ18</accession>
<evidence type="ECO:0000313" key="1">
    <source>
        <dbReference type="EMBL" id="MDP9793176.1"/>
    </source>
</evidence>
<protein>
    <submittedName>
        <fullName evidence="1">Molecular chaperone DnaK (HSP70)</fullName>
    </submittedName>
</protein>
<dbReference type="RefSeq" id="WP_306828179.1">
    <property type="nucleotide sequence ID" value="NZ_JAUSRA010000001.1"/>
</dbReference>
<reference evidence="1 2" key="1">
    <citation type="submission" date="2023-07" db="EMBL/GenBank/DDBJ databases">
        <title>Sequencing the genomes of 1000 actinobacteria strains.</title>
        <authorList>
            <person name="Klenk H.-P."/>
        </authorList>
    </citation>
    <scope>NUCLEOTIDE SEQUENCE [LARGE SCALE GENOMIC DNA]</scope>
    <source>
        <strain evidence="1 2">DSM 44710</strain>
    </source>
</reference>
<name>A0ABT9MQ18_9ACTN</name>